<dbReference type="Pfam" id="PF00069">
    <property type="entry name" value="Pkinase"/>
    <property type="match status" value="2"/>
</dbReference>
<dbReference type="FunFam" id="3.30.200.20:FF:000239">
    <property type="entry name" value="Calcium/calmodulin-dependent protein kinase type II subunit beta"/>
    <property type="match status" value="1"/>
</dbReference>
<dbReference type="Gene3D" id="3.10.450.50">
    <property type="match status" value="1"/>
</dbReference>
<dbReference type="Gene3D" id="3.30.200.20">
    <property type="entry name" value="Phosphorylase Kinase, domain 1"/>
    <property type="match status" value="1"/>
</dbReference>
<keyword evidence="1" id="KW-0723">Serine/threonine-protein kinase</keyword>
<dbReference type="AlphaFoldDB" id="A0A2J8ST20"/>
<dbReference type="GO" id="GO:0004683">
    <property type="term" value="F:calcium/calmodulin-dependent protein kinase activity"/>
    <property type="evidence" value="ECO:0007669"/>
    <property type="project" value="InterPro"/>
</dbReference>
<keyword evidence="2" id="KW-0597">Phosphoprotein</keyword>
<dbReference type="InterPro" id="IPR000719">
    <property type="entry name" value="Prot_kinase_dom"/>
</dbReference>
<sequence length="435" mass="49114">MWAPVPSCCQARGAFSVVRRCVKLCTGHEYAAKIINTKKLSARDHQKLEREARICRLLKHSNIVRLHDSISEEGFHYLVFDLVTGGELFEDIVAREYYSEADARPCAPENLLLASKCKGAAVKLADFGLAIEVQGDQQAWFGFAGTPGYLSPEVLRKEAYGKPVDIWACGVILYILLVGYPPFWDEDQHKLYQQIKAGAYDFPSPEWDTVTPEAKNLINQMLTINPAKRITAHEALKHPWVCQRSTVASMMHRQETVECLKKFNARRKLKEPQTTVIHNPVDGIKESSDSANTTIEDEDAKARKQEIIKTTEQLIEAVNNGDFEAYAKICDPGLTSFEPEALGNLVEGMDFHRFYFENLLAKNSKPIHTTILNPHVHVIGEDAACIAYIRLTQYIDGQGRPRTSQSEETRVWHRRDGKWQNVHFHCSGAPVAPLQ</sequence>
<reference evidence="6" key="1">
    <citation type="submission" date="2017-12" db="EMBL/GenBank/DDBJ databases">
        <title>High-resolution comparative analysis of great ape genomes.</title>
        <authorList>
            <person name="Pollen A."/>
            <person name="Hastie A."/>
            <person name="Hormozdiari F."/>
            <person name="Dougherty M."/>
            <person name="Liu R."/>
            <person name="Chaisson M."/>
            <person name="Hoppe E."/>
            <person name="Hill C."/>
            <person name="Pang A."/>
            <person name="Hillier L."/>
            <person name="Baker C."/>
            <person name="Armstrong J."/>
            <person name="Shendure J."/>
            <person name="Paten B."/>
            <person name="Wilson R."/>
            <person name="Chao H."/>
            <person name="Schneider V."/>
            <person name="Ventura M."/>
            <person name="Kronenberg Z."/>
            <person name="Murali S."/>
            <person name="Gordon D."/>
            <person name="Cantsilieris S."/>
            <person name="Munson K."/>
            <person name="Nelson B."/>
            <person name="Raja A."/>
            <person name="Underwood J."/>
            <person name="Diekhans M."/>
            <person name="Fiddes I."/>
            <person name="Haussler D."/>
            <person name="Eichler E."/>
        </authorList>
    </citation>
    <scope>NUCLEOTIDE SEQUENCE [LARGE SCALE GENOMIC DNA]</scope>
    <source>
        <strain evidence="6">Susie</strain>
    </source>
</reference>
<evidence type="ECO:0000313" key="6">
    <source>
        <dbReference type="EMBL" id="PNJ23917.1"/>
    </source>
</evidence>
<proteinExistence type="predicted"/>
<evidence type="ECO:0000256" key="1">
    <source>
        <dbReference type="ARBA" id="ARBA00022527"/>
    </source>
</evidence>
<dbReference type="EMBL" id="NDHI03003549">
    <property type="protein sequence ID" value="PNJ23917.1"/>
    <property type="molecule type" value="Genomic_DNA"/>
</dbReference>
<evidence type="ECO:0000259" key="5">
    <source>
        <dbReference type="PROSITE" id="PS50011"/>
    </source>
</evidence>
<dbReference type="GO" id="GO:0030666">
    <property type="term" value="C:endocytic vesicle membrane"/>
    <property type="evidence" value="ECO:0007669"/>
    <property type="project" value="UniProtKB-ARBA"/>
</dbReference>
<dbReference type="CDD" id="cd14086">
    <property type="entry name" value="STKc_CaMKII"/>
    <property type="match status" value="1"/>
</dbReference>
<comment type="caution">
    <text evidence="6">The sequence shown here is derived from an EMBL/GenBank/DDBJ whole genome shotgun (WGS) entry which is preliminary data.</text>
</comment>
<name>A0A2J8ST20_PONAB</name>
<dbReference type="GO" id="GO:0005516">
    <property type="term" value="F:calmodulin binding"/>
    <property type="evidence" value="ECO:0007669"/>
    <property type="project" value="InterPro"/>
</dbReference>
<dbReference type="PANTHER" id="PTHR24347">
    <property type="entry name" value="SERINE/THREONINE-PROTEIN KINASE"/>
    <property type="match status" value="1"/>
</dbReference>
<dbReference type="SUPFAM" id="SSF56112">
    <property type="entry name" value="Protein kinase-like (PK-like)"/>
    <property type="match status" value="1"/>
</dbReference>
<dbReference type="GO" id="GO:0005524">
    <property type="term" value="F:ATP binding"/>
    <property type="evidence" value="ECO:0007669"/>
    <property type="project" value="InterPro"/>
</dbReference>
<dbReference type="SUPFAM" id="SSF54427">
    <property type="entry name" value="NTF2-like"/>
    <property type="match status" value="1"/>
</dbReference>
<dbReference type="GO" id="GO:0042803">
    <property type="term" value="F:protein homodimerization activity"/>
    <property type="evidence" value="ECO:0007669"/>
    <property type="project" value="UniProtKB-ARBA"/>
</dbReference>
<dbReference type="InterPro" id="IPR011009">
    <property type="entry name" value="Kinase-like_dom_sf"/>
</dbReference>
<accession>A0A2J8ST20</accession>
<dbReference type="Gene3D" id="6.10.140.620">
    <property type="match status" value="1"/>
</dbReference>
<dbReference type="InterPro" id="IPR013543">
    <property type="entry name" value="Ca/CaM-dep_prot_kinase-assoc"/>
</dbReference>
<dbReference type="GO" id="GO:0005954">
    <property type="term" value="C:calcium- and calmodulin-dependent protein kinase complex"/>
    <property type="evidence" value="ECO:0007669"/>
    <property type="project" value="UniProtKB-ARBA"/>
</dbReference>
<dbReference type="PROSITE" id="PS50011">
    <property type="entry name" value="PROTEIN_KINASE_DOM"/>
    <property type="match status" value="1"/>
</dbReference>
<dbReference type="InterPro" id="IPR032710">
    <property type="entry name" value="NTF2-like_dom_sf"/>
</dbReference>
<keyword evidence="4" id="KW-0418">Kinase</keyword>
<organism evidence="6">
    <name type="scientific">Pongo abelii</name>
    <name type="common">Sumatran orangutan</name>
    <name type="synonym">Pongo pygmaeus abelii</name>
    <dbReference type="NCBI Taxonomy" id="9601"/>
    <lineage>
        <taxon>Eukaryota</taxon>
        <taxon>Metazoa</taxon>
        <taxon>Chordata</taxon>
        <taxon>Craniata</taxon>
        <taxon>Vertebrata</taxon>
        <taxon>Euteleostomi</taxon>
        <taxon>Mammalia</taxon>
        <taxon>Eutheria</taxon>
        <taxon>Euarchontoglires</taxon>
        <taxon>Primates</taxon>
        <taxon>Haplorrhini</taxon>
        <taxon>Catarrhini</taxon>
        <taxon>Hominidae</taxon>
        <taxon>Pongo</taxon>
    </lineage>
</organism>
<dbReference type="FunFam" id="1.10.510.10:FF:000001">
    <property type="entry name" value="Calcium/calmodulin-dependent protein kinase type II subunit delta"/>
    <property type="match status" value="1"/>
</dbReference>
<dbReference type="GO" id="GO:0060291">
    <property type="term" value="P:long-term synaptic potentiation"/>
    <property type="evidence" value="ECO:0007669"/>
    <property type="project" value="UniProtKB-ARBA"/>
</dbReference>
<evidence type="ECO:0000256" key="4">
    <source>
        <dbReference type="ARBA" id="ARBA00022777"/>
    </source>
</evidence>
<keyword evidence="3" id="KW-0808">Transferase</keyword>
<dbReference type="Pfam" id="PF08332">
    <property type="entry name" value="CaMKII_AD"/>
    <property type="match status" value="1"/>
</dbReference>
<feature type="domain" description="Protein kinase" evidence="5">
    <location>
        <begin position="4"/>
        <end position="241"/>
    </location>
</feature>
<evidence type="ECO:0000256" key="3">
    <source>
        <dbReference type="ARBA" id="ARBA00022679"/>
    </source>
</evidence>
<dbReference type="Gene3D" id="1.10.510.10">
    <property type="entry name" value="Transferase(Phosphotransferase) domain 1"/>
    <property type="match status" value="1"/>
</dbReference>
<gene>
    <name evidence="6" type="ORF">CR201_G0040654</name>
</gene>
<evidence type="ECO:0000256" key="2">
    <source>
        <dbReference type="ARBA" id="ARBA00022553"/>
    </source>
</evidence>
<dbReference type="FunFam" id="3.10.450.50:FF:000001">
    <property type="entry name" value="calcium/calmodulin-dependent protein kinase type II subunit gamma isoform X1"/>
    <property type="match status" value="1"/>
</dbReference>
<protein>
    <submittedName>
        <fullName evidence="6">CAMK2B isoform 4</fullName>
    </submittedName>
</protein>